<dbReference type="EnsemblPlants" id="Zm00001eb247110_T001">
    <property type="protein sequence ID" value="Zm00001eb247110_P001"/>
    <property type="gene ID" value="Zm00001eb247110"/>
</dbReference>
<evidence type="ECO:0000256" key="4">
    <source>
        <dbReference type="SAM" id="MobiDB-lite"/>
    </source>
</evidence>
<feature type="compositionally biased region" description="Low complexity" evidence="4">
    <location>
        <begin position="195"/>
        <end position="216"/>
    </location>
</feature>
<dbReference type="EMBL" id="CM000781">
    <property type="protein sequence ID" value="AQK72613.1"/>
    <property type="molecule type" value="Genomic_DNA"/>
</dbReference>
<dbReference type="KEGG" id="zma:103627410"/>
<feature type="region of interest" description="Disordered" evidence="4">
    <location>
        <begin position="518"/>
        <end position="568"/>
    </location>
</feature>
<dbReference type="Gene3D" id="1.10.287.1490">
    <property type="match status" value="1"/>
</dbReference>
<feature type="region of interest" description="Disordered" evidence="4">
    <location>
        <begin position="332"/>
        <end position="373"/>
    </location>
</feature>
<name>A0A1D6HD40_MAIZE</name>
<protein>
    <submittedName>
        <fullName evidence="5">Filament-like plant protein 7</fullName>
    </submittedName>
</protein>
<organism evidence="6 7">
    <name type="scientific">Zea mays</name>
    <name type="common">Maize</name>
    <dbReference type="NCBI Taxonomy" id="4577"/>
    <lineage>
        <taxon>Eukaryota</taxon>
        <taxon>Viridiplantae</taxon>
        <taxon>Streptophyta</taxon>
        <taxon>Embryophyta</taxon>
        <taxon>Tracheophyta</taxon>
        <taxon>Spermatophyta</taxon>
        <taxon>Magnoliopsida</taxon>
        <taxon>Liliopsida</taxon>
        <taxon>Poales</taxon>
        <taxon>Poaceae</taxon>
        <taxon>PACMAD clade</taxon>
        <taxon>Panicoideae</taxon>
        <taxon>Andropogonodae</taxon>
        <taxon>Andropogoneae</taxon>
        <taxon>Tripsacinae</taxon>
        <taxon>Zea</taxon>
    </lineage>
</organism>
<dbReference type="RefSeq" id="XP_008645927.1">
    <property type="nucleotide sequence ID" value="XM_008647705.2"/>
</dbReference>
<dbReference type="PaxDb" id="4577-GRMZM2G422510_P01"/>
<dbReference type="PANTHER" id="PTHR31580">
    <property type="entry name" value="FILAMENT-LIKE PLANT PROTEIN 4"/>
    <property type="match status" value="1"/>
</dbReference>
<dbReference type="PANTHER" id="PTHR31580:SF6">
    <property type="entry name" value="OS02G0614600 PROTEIN"/>
    <property type="match status" value="1"/>
</dbReference>
<evidence type="ECO:0007829" key="8">
    <source>
        <dbReference type="PeptideAtlas" id="A0A1D6HD40"/>
    </source>
</evidence>
<evidence type="ECO:0000256" key="1">
    <source>
        <dbReference type="ARBA" id="ARBA00005921"/>
    </source>
</evidence>
<evidence type="ECO:0000256" key="3">
    <source>
        <dbReference type="SAM" id="Coils"/>
    </source>
</evidence>
<keyword evidence="8" id="KW-1267">Proteomics identification</keyword>
<dbReference type="AlphaFoldDB" id="A0A1D6HD40"/>
<feature type="coiled-coil region" evidence="3">
    <location>
        <begin position="26"/>
        <end position="158"/>
    </location>
</feature>
<sequence length="785" mass="85921">MTEMGEALRTCMERLVVAREEREQIIVEAANEISSKKKKVRELQLKLEDANKKIAKLAAENSNLCKAADVKDALIGELRESAAATGDKLADATARLESAQKQAGSLEYEVRMLQKELEVRGQEREYDLKSVDAARRQQAEHQKRIAQLEAECQRLRAMVRKRLPGPAAIAKMRDEVDQQQAQTPTASPRRPRPATPSSPRSAVAPFSPRTPSPRRSVSGGADGYAFRLRAVEDENTALKQALAKRESELQFMQMKYADEACKLTAAQMQVKELTEENRQLSDANTQSESWASALVSELDKFRSGNENGGACASIMASSEMNLLHDFSEVEKLETASGDQKRNVQRASPHKADTGLATEEQNGNAPVLDGSVSNGHPEKVRHIWELVVQKHEASGESFEAIIEQISQALEQTATRAKRDGSDVPSDQSEIEKAVRDMVEQTTSMIQAAYAEEDDVARSRALSHHKSEMFRRFKRLVQVRHELLEGKCDLGKFVDEVCLILKYVVSQCFSDQDQIDTVSRDTEDFDGAKPSGAVTADGTHDTESAKPTATSAFRTEADGEPVQSVESQTTAANRLQKPDIELIHALQHEDGSSILSERKSAAYREMQSPASEASVERRAVQEENHLATNSEILAAADKLAECQETITMLSKQLQALKTPATPGPLDASSACIPRTSSAKSDYKPQSLASILAEASTSPSPTPTTPTPQVLSKEDEGEVRATATPTTRSAARQEENDAGGNNSMQIVVVHAEPRPDDGGSADPTKRRKKRGTSLLGRIVFRKRAEGGS</sequence>
<feature type="coiled-coil region" evidence="3">
    <location>
        <begin position="228"/>
        <end position="283"/>
    </location>
</feature>
<reference evidence="6" key="4">
    <citation type="submission" date="2021-05" db="UniProtKB">
        <authorList>
            <consortium name="EnsemblPlants"/>
        </authorList>
    </citation>
    <scope>IDENTIFICATION</scope>
    <source>
        <strain evidence="6">cv. B73</strain>
    </source>
</reference>
<reference evidence="7" key="1">
    <citation type="journal article" date="2009" name="Science">
        <title>The B73 maize genome: complexity, diversity, and dynamics.</title>
        <authorList>
            <person name="Schnable P.S."/>
            <person name="Ware D."/>
            <person name="Fulton R.S."/>
            <person name="Stein J.C."/>
            <person name="Wei F."/>
            <person name="Pasternak S."/>
            <person name="Liang C."/>
            <person name="Zhang J."/>
            <person name="Fulton L."/>
            <person name="Graves T.A."/>
            <person name="Minx P."/>
            <person name="Reily A.D."/>
            <person name="Courtney L."/>
            <person name="Kruchowski S.S."/>
            <person name="Tomlinson C."/>
            <person name="Strong C."/>
            <person name="Delehaunty K."/>
            <person name="Fronick C."/>
            <person name="Courtney B."/>
            <person name="Rock S.M."/>
            <person name="Belter E."/>
            <person name="Du F."/>
            <person name="Kim K."/>
            <person name="Abbott R.M."/>
            <person name="Cotton M."/>
            <person name="Levy A."/>
            <person name="Marchetto P."/>
            <person name="Ochoa K."/>
            <person name="Jackson S.M."/>
            <person name="Gillam B."/>
            <person name="Chen W."/>
            <person name="Yan L."/>
            <person name="Higginbotham J."/>
            <person name="Cardenas M."/>
            <person name="Waligorski J."/>
            <person name="Applebaum E."/>
            <person name="Phelps L."/>
            <person name="Falcone J."/>
            <person name="Kanchi K."/>
            <person name="Thane T."/>
            <person name="Scimone A."/>
            <person name="Thane N."/>
            <person name="Henke J."/>
            <person name="Wang T."/>
            <person name="Ruppert J."/>
            <person name="Shah N."/>
            <person name="Rotter K."/>
            <person name="Hodges J."/>
            <person name="Ingenthron E."/>
            <person name="Cordes M."/>
            <person name="Kohlberg S."/>
            <person name="Sgro J."/>
            <person name="Delgado B."/>
            <person name="Mead K."/>
            <person name="Chinwalla A."/>
            <person name="Leonard S."/>
            <person name="Crouse K."/>
            <person name="Collura K."/>
            <person name="Kudrna D."/>
            <person name="Currie J."/>
            <person name="He R."/>
            <person name="Angelova A."/>
            <person name="Rajasekar S."/>
            <person name="Mueller T."/>
            <person name="Lomeli R."/>
            <person name="Scara G."/>
            <person name="Ko A."/>
            <person name="Delaney K."/>
            <person name="Wissotski M."/>
            <person name="Lopez G."/>
            <person name="Campos D."/>
            <person name="Braidotti M."/>
            <person name="Ashley E."/>
            <person name="Golser W."/>
            <person name="Kim H."/>
            <person name="Lee S."/>
            <person name="Lin J."/>
            <person name="Dujmic Z."/>
            <person name="Kim W."/>
            <person name="Talag J."/>
            <person name="Zuccolo A."/>
            <person name="Fan C."/>
            <person name="Sebastian A."/>
            <person name="Kramer M."/>
            <person name="Spiegel L."/>
            <person name="Nascimento L."/>
            <person name="Zutavern T."/>
            <person name="Miller B."/>
            <person name="Ambroise C."/>
            <person name="Muller S."/>
            <person name="Spooner W."/>
            <person name="Narechania A."/>
            <person name="Ren L."/>
            <person name="Wei S."/>
            <person name="Kumari S."/>
            <person name="Faga B."/>
            <person name="Levy M.J."/>
            <person name="McMahan L."/>
            <person name="Van Buren P."/>
            <person name="Vaughn M.W."/>
            <person name="Ying K."/>
            <person name="Yeh C.-T."/>
            <person name="Emrich S.J."/>
            <person name="Jia Y."/>
            <person name="Kalyanaraman A."/>
            <person name="Hsia A.-P."/>
            <person name="Barbazuk W.B."/>
            <person name="Baucom R.S."/>
            <person name="Brutnell T.P."/>
            <person name="Carpita N.C."/>
            <person name="Chaparro C."/>
            <person name="Chia J.-M."/>
            <person name="Deragon J.-M."/>
            <person name="Estill J.C."/>
            <person name="Fu Y."/>
            <person name="Jeddeloh J.A."/>
            <person name="Han Y."/>
            <person name="Lee H."/>
            <person name="Li P."/>
            <person name="Lisch D.R."/>
            <person name="Liu S."/>
            <person name="Liu Z."/>
            <person name="Nagel D.H."/>
            <person name="McCann M.C."/>
            <person name="SanMiguel P."/>
            <person name="Myers A.M."/>
            <person name="Nettleton D."/>
            <person name="Nguyen J."/>
            <person name="Penning B.W."/>
            <person name="Ponnala L."/>
            <person name="Schneider K.L."/>
            <person name="Schwartz D.C."/>
            <person name="Sharma A."/>
            <person name="Soderlund C."/>
            <person name="Springer N.M."/>
            <person name="Sun Q."/>
            <person name="Wang H."/>
            <person name="Waterman M."/>
            <person name="Westerman R."/>
            <person name="Wolfgruber T.K."/>
            <person name="Yang L."/>
            <person name="Yu Y."/>
            <person name="Zhang L."/>
            <person name="Zhou S."/>
            <person name="Zhu Q."/>
            <person name="Bennetzen J.L."/>
            <person name="Dawe R.K."/>
            <person name="Jiang J."/>
            <person name="Jiang N."/>
            <person name="Presting G.G."/>
            <person name="Wessler S.R."/>
            <person name="Aluru S."/>
            <person name="Martienssen R.A."/>
            <person name="Clifton S.W."/>
            <person name="McCombie W.R."/>
            <person name="Wing R.A."/>
            <person name="Wilson R.K."/>
        </authorList>
    </citation>
    <scope>NUCLEOTIDE SEQUENCE [LARGE SCALE GENOMIC DNA]</scope>
    <source>
        <strain evidence="7">cv. B73</strain>
    </source>
</reference>
<dbReference type="OrthoDB" id="646471at2759"/>
<gene>
    <name evidence="6" type="primary">LOC103627410</name>
    <name evidence="5" type="ORF">ZEAMMB73_Zm00001d017209</name>
</gene>
<evidence type="ECO:0000313" key="5">
    <source>
        <dbReference type="EMBL" id="AQK72613.1"/>
    </source>
</evidence>
<evidence type="ECO:0000256" key="2">
    <source>
        <dbReference type="ARBA" id="ARBA00023054"/>
    </source>
</evidence>
<dbReference type="SMR" id="A0A1D6HD40"/>
<dbReference type="Proteomes" id="UP000007305">
    <property type="component" value="Chromosome 5"/>
</dbReference>
<evidence type="ECO:0000313" key="6">
    <source>
        <dbReference type="EnsemblPlants" id="Zm00001eb247110_P001"/>
    </source>
</evidence>
<proteinExistence type="evidence at protein level"/>
<dbReference type="OMA" id="FVHEVCL"/>
<comment type="similarity">
    <text evidence="1">Belongs to the FPP family.</text>
</comment>
<accession>A0A1D6HD40</accession>
<dbReference type="InterPro" id="IPR008587">
    <property type="entry name" value="FPP_plant"/>
</dbReference>
<dbReference type="STRING" id="4577.A0A1D6HD40"/>
<keyword evidence="2 3" id="KW-0175">Coiled coil</keyword>
<feature type="region of interest" description="Disordered" evidence="4">
    <location>
        <begin position="172"/>
        <end position="220"/>
    </location>
</feature>
<reference evidence="5" key="2">
    <citation type="submission" date="2015-12" db="EMBL/GenBank/DDBJ databases">
        <title>Update maize B73 reference genome by single molecule sequencing technologies.</title>
        <authorList>
            <consortium name="Maize Genome Sequencing Project"/>
            <person name="Ware D."/>
        </authorList>
    </citation>
    <scope>NUCLEOTIDE SEQUENCE</scope>
    <source>
        <tissue evidence="5">Seedling</tissue>
    </source>
</reference>
<feature type="region of interest" description="Disordered" evidence="4">
    <location>
        <begin position="657"/>
        <end position="785"/>
    </location>
</feature>
<dbReference type="ExpressionAtlas" id="A0A1D6HD40">
    <property type="expression patterns" value="baseline and differential"/>
</dbReference>
<dbReference type="Pfam" id="PF05911">
    <property type="entry name" value="FPP"/>
    <property type="match status" value="3"/>
</dbReference>
<keyword evidence="7" id="KW-1185">Reference proteome</keyword>
<dbReference type="GeneID" id="103627410"/>
<feature type="compositionally biased region" description="Low complexity" evidence="4">
    <location>
        <begin position="717"/>
        <end position="727"/>
    </location>
</feature>
<dbReference type="eggNOG" id="ENOG502QSY7">
    <property type="taxonomic scope" value="Eukaryota"/>
</dbReference>
<evidence type="ECO:0000313" key="7">
    <source>
        <dbReference type="Proteomes" id="UP000007305"/>
    </source>
</evidence>
<dbReference type="Gramene" id="Zm00001eb247110_T001">
    <property type="protein sequence ID" value="Zm00001eb247110_P001"/>
    <property type="gene ID" value="Zm00001eb247110"/>
</dbReference>
<reference evidence="6" key="3">
    <citation type="submission" date="2019-07" db="EMBL/GenBank/DDBJ databases">
        <authorList>
            <person name="Seetharam A."/>
            <person name="Woodhouse M."/>
            <person name="Cannon E."/>
        </authorList>
    </citation>
    <scope>NUCLEOTIDE SEQUENCE [LARGE SCALE GENOMIC DNA]</scope>
    <source>
        <strain evidence="6">cv. B73</strain>
    </source>
</reference>
<feature type="compositionally biased region" description="Basic and acidic residues" evidence="4">
    <location>
        <begin position="332"/>
        <end position="341"/>
    </location>
</feature>